<evidence type="ECO:0000259" key="3">
    <source>
        <dbReference type="PROSITE" id="PS50110"/>
    </source>
</evidence>
<dbReference type="STRING" id="1227492.C482_10846"/>
<dbReference type="GO" id="GO:0000160">
    <property type="term" value="P:phosphorelay signal transduction system"/>
    <property type="evidence" value="ECO:0007669"/>
    <property type="project" value="InterPro"/>
</dbReference>
<dbReference type="InterPro" id="IPR001789">
    <property type="entry name" value="Sig_transdc_resp-reg_receiver"/>
</dbReference>
<gene>
    <name evidence="4" type="ORF">C482_10846</name>
</gene>
<dbReference type="InterPro" id="IPR011006">
    <property type="entry name" value="CheY-like_superfamily"/>
</dbReference>
<dbReference type="SUPFAM" id="SSF52172">
    <property type="entry name" value="CheY-like"/>
    <property type="match status" value="1"/>
</dbReference>
<sequence>MATDTPTVLIVEDEPDLANLYTVWLGDEYDTRMASNGSEALELIDESVDVVLLDRRMPELSGDTVLETISERELDCSIAMVTAVEPDFDIVSMGFDDYLVKPVSKDELLQAVERLEVRATYDEELQELFTLAEKKALLDTEKTPEQLADSEAYERLEAQLAGSRVEISTVVADAIEANRASEEREVNETDDADEMN</sequence>
<evidence type="ECO:0000256" key="1">
    <source>
        <dbReference type="ARBA" id="ARBA00022553"/>
    </source>
</evidence>
<comment type="caution">
    <text evidence="4">The sequence shown here is derived from an EMBL/GenBank/DDBJ whole genome shotgun (WGS) entry which is preliminary data.</text>
</comment>
<evidence type="ECO:0000256" key="2">
    <source>
        <dbReference type="PROSITE-ProRule" id="PRU00169"/>
    </source>
</evidence>
<evidence type="ECO:0000313" key="5">
    <source>
        <dbReference type="Proteomes" id="UP000011693"/>
    </source>
</evidence>
<dbReference type="PROSITE" id="PS50110">
    <property type="entry name" value="RESPONSE_REGULATORY"/>
    <property type="match status" value="1"/>
</dbReference>
<dbReference type="SMART" id="SM00448">
    <property type="entry name" value="REC"/>
    <property type="match status" value="1"/>
</dbReference>
<evidence type="ECO:0000313" key="4">
    <source>
        <dbReference type="EMBL" id="ELY99049.1"/>
    </source>
</evidence>
<dbReference type="RefSeq" id="WP_006167610.1">
    <property type="nucleotide sequence ID" value="NZ_AOIN01000059.1"/>
</dbReference>
<dbReference type="Pfam" id="PF08663">
    <property type="entry name" value="HalX"/>
    <property type="match status" value="1"/>
</dbReference>
<dbReference type="Gene3D" id="3.40.50.2300">
    <property type="match status" value="1"/>
</dbReference>
<feature type="modified residue" description="4-aspartylphosphate" evidence="2">
    <location>
        <position position="54"/>
    </location>
</feature>
<dbReference type="AlphaFoldDB" id="M0AKK6"/>
<protein>
    <submittedName>
        <fullName evidence="4">Response regulator receiver protein</fullName>
    </submittedName>
</protein>
<dbReference type="PANTHER" id="PTHR44591">
    <property type="entry name" value="STRESS RESPONSE REGULATOR PROTEIN 1"/>
    <property type="match status" value="1"/>
</dbReference>
<dbReference type="InterPro" id="IPR013971">
    <property type="entry name" value="HalX_domain"/>
</dbReference>
<proteinExistence type="predicted"/>
<keyword evidence="1 2" id="KW-0597">Phosphoprotein</keyword>
<name>M0AKK6_9EURY</name>
<accession>M0AKK6</accession>
<keyword evidence="5" id="KW-1185">Reference proteome</keyword>
<organism evidence="4 5">
    <name type="scientific">Natrialba chahannaoensis JCM 10990</name>
    <dbReference type="NCBI Taxonomy" id="1227492"/>
    <lineage>
        <taxon>Archaea</taxon>
        <taxon>Methanobacteriati</taxon>
        <taxon>Methanobacteriota</taxon>
        <taxon>Stenosarchaea group</taxon>
        <taxon>Halobacteria</taxon>
        <taxon>Halobacteriales</taxon>
        <taxon>Natrialbaceae</taxon>
        <taxon>Natrialba</taxon>
    </lineage>
</organism>
<dbReference type="Pfam" id="PF00072">
    <property type="entry name" value="Response_reg"/>
    <property type="match status" value="1"/>
</dbReference>
<reference evidence="4 5" key="1">
    <citation type="journal article" date="2014" name="PLoS Genet.">
        <title>Phylogenetically driven sequencing of extremely halophilic archaea reveals strategies for static and dynamic osmo-response.</title>
        <authorList>
            <person name="Becker E.A."/>
            <person name="Seitzer P.M."/>
            <person name="Tritt A."/>
            <person name="Larsen D."/>
            <person name="Krusor M."/>
            <person name="Yao A.I."/>
            <person name="Wu D."/>
            <person name="Madern D."/>
            <person name="Eisen J.A."/>
            <person name="Darling A.E."/>
            <person name="Facciotti M.T."/>
        </authorList>
    </citation>
    <scope>NUCLEOTIDE SEQUENCE [LARGE SCALE GENOMIC DNA]</scope>
    <source>
        <strain evidence="4 5">JCM 10990</strain>
    </source>
</reference>
<dbReference type="OrthoDB" id="86314at2157"/>
<dbReference type="EMBL" id="AOIN01000059">
    <property type="protein sequence ID" value="ELY99049.1"/>
    <property type="molecule type" value="Genomic_DNA"/>
</dbReference>
<dbReference type="Proteomes" id="UP000011693">
    <property type="component" value="Unassembled WGS sequence"/>
</dbReference>
<dbReference type="PATRIC" id="fig|1227492.4.peg.2139"/>
<feature type="domain" description="Response regulatory" evidence="3">
    <location>
        <begin position="7"/>
        <end position="116"/>
    </location>
</feature>
<dbReference type="InterPro" id="IPR050595">
    <property type="entry name" value="Bact_response_regulator"/>
</dbReference>
<dbReference type="PANTHER" id="PTHR44591:SF3">
    <property type="entry name" value="RESPONSE REGULATORY DOMAIN-CONTAINING PROTEIN"/>
    <property type="match status" value="1"/>
</dbReference>